<evidence type="ECO:0000313" key="4">
    <source>
        <dbReference type="Proteomes" id="UP000605784"/>
    </source>
</evidence>
<dbReference type="AlphaFoldDB" id="A0A830GQ58"/>
<evidence type="ECO:0000256" key="1">
    <source>
        <dbReference type="SAM" id="MobiDB-lite"/>
    </source>
</evidence>
<feature type="compositionally biased region" description="Basic and acidic residues" evidence="1">
    <location>
        <begin position="55"/>
        <end position="69"/>
    </location>
</feature>
<gene>
    <name evidence="3" type="ORF">GCM10009030_28640</name>
</gene>
<reference evidence="3" key="2">
    <citation type="submission" date="2020-09" db="EMBL/GenBank/DDBJ databases">
        <authorList>
            <person name="Sun Q."/>
            <person name="Ohkuma M."/>
        </authorList>
    </citation>
    <scope>NUCLEOTIDE SEQUENCE</scope>
    <source>
        <strain evidence="3">JCM 17820</strain>
    </source>
</reference>
<comment type="caution">
    <text evidence="3">The sequence shown here is derived from an EMBL/GenBank/DDBJ whole genome shotgun (WGS) entry which is preliminary data.</text>
</comment>
<sequence length="117" mass="12328">MLPFAATEPHSYLALPTALRAMGEDASLDQFVGGAGDEGDTSANDESDGETASAAKERPNEAADAKPTAEDDPTPATTTYAWTGEGAQCAACGEVVERRWEQDGVLVCTDCKEWDRS</sequence>
<dbReference type="Proteomes" id="UP000605784">
    <property type="component" value="Unassembled WGS sequence"/>
</dbReference>
<evidence type="ECO:0000259" key="2">
    <source>
        <dbReference type="Pfam" id="PF24458"/>
    </source>
</evidence>
<reference evidence="3" key="1">
    <citation type="journal article" date="2014" name="Int. J. Syst. Evol. Microbiol.">
        <title>Complete genome sequence of Corynebacterium casei LMG S-19264T (=DSM 44701T), isolated from a smear-ripened cheese.</title>
        <authorList>
            <consortium name="US DOE Joint Genome Institute (JGI-PGF)"/>
            <person name="Walter F."/>
            <person name="Albersmeier A."/>
            <person name="Kalinowski J."/>
            <person name="Ruckert C."/>
        </authorList>
    </citation>
    <scope>NUCLEOTIDE SEQUENCE</scope>
    <source>
        <strain evidence="3">JCM 17820</strain>
    </source>
</reference>
<keyword evidence="4" id="KW-1185">Reference proteome</keyword>
<feature type="compositionally biased region" description="Low complexity" evidence="1">
    <location>
        <begin position="74"/>
        <end position="83"/>
    </location>
</feature>
<protein>
    <recommendedName>
        <fullName evidence="2">DUF7573 domain-containing protein</fullName>
    </recommendedName>
</protein>
<feature type="compositionally biased region" description="Acidic residues" evidence="1">
    <location>
        <begin position="37"/>
        <end position="49"/>
    </location>
</feature>
<dbReference type="EMBL" id="BMOU01000005">
    <property type="protein sequence ID" value="GGN98362.1"/>
    <property type="molecule type" value="Genomic_DNA"/>
</dbReference>
<dbReference type="InterPro" id="IPR055995">
    <property type="entry name" value="DUF7573"/>
</dbReference>
<feature type="region of interest" description="Disordered" evidence="1">
    <location>
        <begin position="29"/>
        <end position="83"/>
    </location>
</feature>
<dbReference type="Pfam" id="PF24458">
    <property type="entry name" value="DUF7573"/>
    <property type="match status" value="1"/>
</dbReference>
<proteinExistence type="predicted"/>
<evidence type="ECO:0000313" key="3">
    <source>
        <dbReference type="EMBL" id="GGN98362.1"/>
    </source>
</evidence>
<name>A0A830GQ58_9EURY</name>
<organism evidence="3 4">
    <name type="scientific">Haloarcula pellucida</name>
    <dbReference type="NCBI Taxonomy" id="1427151"/>
    <lineage>
        <taxon>Archaea</taxon>
        <taxon>Methanobacteriati</taxon>
        <taxon>Methanobacteriota</taxon>
        <taxon>Stenosarchaea group</taxon>
        <taxon>Halobacteria</taxon>
        <taxon>Halobacteriales</taxon>
        <taxon>Haloarculaceae</taxon>
        <taxon>Haloarcula</taxon>
    </lineage>
</organism>
<feature type="domain" description="DUF7573" evidence="2">
    <location>
        <begin position="76"/>
        <end position="114"/>
    </location>
</feature>
<accession>A0A830GQ58</accession>